<organism evidence="2 3">
    <name type="scientific">Buteo japonicus</name>
    <dbReference type="NCBI Taxonomy" id="224669"/>
    <lineage>
        <taxon>Eukaryota</taxon>
        <taxon>Metazoa</taxon>
        <taxon>Chordata</taxon>
        <taxon>Craniata</taxon>
        <taxon>Vertebrata</taxon>
        <taxon>Euteleostomi</taxon>
        <taxon>Archelosauria</taxon>
        <taxon>Archosauria</taxon>
        <taxon>Dinosauria</taxon>
        <taxon>Saurischia</taxon>
        <taxon>Theropoda</taxon>
        <taxon>Coelurosauria</taxon>
        <taxon>Aves</taxon>
        <taxon>Neognathae</taxon>
        <taxon>Neoaves</taxon>
        <taxon>Telluraves</taxon>
        <taxon>Accipitrimorphae</taxon>
        <taxon>Accipitriformes</taxon>
        <taxon>Accipitridae</taxon>
        <taxon>Accipitrinae</taxon>
        <taxon>Buteo</taxon>
    </lineage>
</organism>
<keyword evidence="1" id="KW-0732">Signal</keyword>
<protein>
    <submittedName>
        <fullName evidence="2">Uncharacterized protein</fullName>
    </submittedName>
</protein>
<keyword evidence="3" id="KW-1185">Reference proteome</keyword>
<reference evidence="2" key="2">
    <citation type="submission" date="2025-09" db="UniProtKB">
        <authorList>
            <consortium name="Ensembl"/>
        </authorList>
    </citation>
    <scope>IDENTIFICATION</scope>
</reference>
<sequence length="124" mass="13324">MASHCLCQHLLLKPHVFVLGSCVPPFHSPAPTSRSAGQSFLRGTHIWQQHIPLGLQAAPPAVSCSGPAWGAGEALAAGTVLPWGSLPTHRCHHDSSAGRQKSLRAVFLPIRLCVCVYFFLLKLL</sequence>
<dbReference type="Proteomes" id="UP000694555">
    <property type="component" value="Unplaced"/>
</dbReference>
<proteinExistence type="predicted"/>
<dbReference type="AlphaFoldDB" id="A0A8C0BZH9"/>
<evidence type="ECO:0000313" key="2">
    <source>
        <dbReference type="Ensembl" id="ENSBJAP00000024481.1"/>
    </source>
</evidence>
<name>A0A8C0BZH9_9AVES</name>
<accession>A0A8C0BZH9</accession>
<evidence type="ECO:0000256" key="1">
    <source>
        <dbReference type="SAM" id="SignalP"/>
    </source>
</evidence>
<evidence type="ECO:0000313" key="3">
    <source>
        <dbReference type="Proteomes" id="UP000694555"/>
    </source>
</evidence>
<feature type="signal peptide" evidence="1">
    <location>
        <begin position="1"/>
        <end position="20"/>
    </location>
</feature>
<feature type="chain" id="PRO_5034256053" evidence="1">
    <location>
        <begin position="21"/>
        <end position="124"/>
    </location>
</feature>
<dbReference type="Ensembl" id="ENSBJAT00000025161.1">
    <property type="protein sequence ID" value="ENSBJAP00000024481.1"/>
    <property type="gene ID" value="ENSBJAG00000015693.1"/>
</dbReference>
<reference evidence="2" key="1">
    <citation type="submission" date="2025-08" db="UniProtKB">
        <authorList>
            <consortium name="Ensembl"/>
        </authorList>
    </citation>
    <scope>IDENTIFICATION</scope>
</reference>